<dbReference type="Pfam" id="PF05730">
    <property type="entry name" value="CFEM"/>
    <property type="match status" value="1"/>
</dbReference>
<dbReference type="GO" id="GO:0046872">
    <property type="term" value="F:metal ion binding"/>
    <property type="evidence" value="ECO:0007669"/>
    <property type="project" value="UniProtKB-UniRule"/>
</dbReference>
<dbReference type="PANTHER" id="PTHR33048:SF143">
    <property type="entry name" value="EXTRACELLULAR MEMBRANE PROTEIN CFEM DOMAIN-CONTAINING PROTEIN-RELATED"/>
    <property type="match status" value="1"/>
</dbReference>
<feature type="transmembrane region" description="Helical" evidence="15">
    <location>
        <begin position="179"/>
        <end position="206"/>
    </location>
</feature>
<reference evidence="18" key="1">
    <citation type="submission" date="2020-03" db="EMBL/GenBank/DDBJ databases">
        <authorList>
            <person name="He L."/>
        </authorList>
    </citation>
    <scope>NUCLEOTIDE SEQUENCE</scope>
    <source>
        <strain evidence="18">CkLH20</strain>
    </source>
</reference>
<dbReference type="RefSeq" id="XP_038742869.1">
    <property type="nucleotide sequence ID" value="XM_038891936.1"/>
</dbReference>
<evidence type="ECO:0000256" key="2">
    <source>
        <dbReference type="ARBA" id="ARBA00004589"/>
    </source>
</evidence>
<keyword evidence="14" id="KW-0349">Heme</keyword>
<feature type="domain" description="CFEM" evidence="17">
    <location>
        <begin position="10"/>
        <end position="120"/>
    </location>
</feature>
<feature type="binding site" description="axial binding residue" evidence="14">
    <location>
        <position position="56"/>
    </location>
    <ligand>
        <name>heme</name>
        <dbReference type="ChEBI" id="CHEBI:30413"/>
    </ligand>
    <ligandPart>
        <name>Fe</name>
        <dbReference type="ChEBI" id="CHEBI:18248"/>
    </ligandPart>
</feature>
<evidence type="ECO:0000256" key="8">
    <source>
        <dbReference type="ARBA" id="ARBA00022729"/>
    </source>
</evidence>
<evidence type="ECO:0000256" key="7">
    <source>
        <dbReference type="ARBA" id="ARBA00022692"/>
    </source>
</evidence>
<keyword evidence="14" id="KW-0479">Metal-binding</keyword>
<organism evidence="18 19">
    <name type="scientific">Colletotrichum karsti</name>
    <dbReference type="NCBI Taxonomy" id="1095194"/>
    <lineage>
        <taxon>Eukaryota</taxon>
        <taxon>Fungi</taxon>
        <taxon>Dikarya</taxon>
        <taxon>Ascomycota</taxon>
        <taxon>Pezizomycotina</taxon>
        <taxon>Sordariomycetes</taxon>
        <taxon>Hypocreomycetidae</taxon>
        <taxon>Glomerellales</taxon>
        <taxon>Glomerellaceae</taxon>
        <taxon>Colletotrichum</taxon>
        <taxon>Colletotrichum boninense species complex</taxon>
    </lineage>
</organism>
<reference evidence="18" key="2">
    <citation type="submission" date="2020-11" db="EMBL/GenBank/DDBJ databases">
        <title>Whole genome sequencing of Colletotrichum sp.</title>
        <authorList>
            <person name="Li H."/>
        </authorList>
    </citation>
    <scope>NUCLEOTIDE SEQUENCE</scope>
    <source>
        <strain evidence="18">CkLH20</strain>
    </source>
</reference>
<keyword evidence="12" id="KW-0449">Lipoprotein</keyword>
<feature type="transmembrane region" description="Helical" evidence="15">
    <location>
        <begin position="218"/>
        <end position="240"/>
    </location>
</feature>
<feature type="transmembrane region" description="Helical" evidence="15">
    <location>
        <begin position="139"/>
        <end position="159"/>
    </location>
</feature>
<protein>
    <submittedName>
        <fullName evidence="18">CFEM domain-containing protein</fullName>
    </submittedName>
</protein>
<dbReference type="GO" id="GO:0005576">
    <property type="term" value="C:extracellular region"/>
    <property type="evidence" value="ECO:0007669"/>
    <property type="project" value="UniProtKB-SubCell"/>
</dbReference>
<feature type="disulfide bond" evidence="14">
    <location>
        <begin position="61"/>
        <end position="94"/>
    </location>
</feature>
<keyword evidence="11 14" id="KW-1015">Disulfide bond</keyword>
<dbReference type="GeneID" id="62165010"/>
<evidence type="ECO:0000256" key="15">
    <source>
        <dbReference type="SAM" id="Phobius"/>
    </source>
</evidence>
<dbReference type="AlphaFoldDB" id="A0A9P6HYW5"/>
<feature type="transmembrane region" description="Helical" evidence="15">
    <location>
        <begin position="107"/>
        <end position="127"/>
    </location>
</feature>
<evidence type="ECO:0000256" key="6">
    <source>
        <dbReference type="ARBA" id="ARBA00022622"/>
    </source>
</evidence>
<evidence type="ECO:0000256" key="4">
    <source>
        <dbReference type="ARBA" id="ARBA00010031"/>
    </source>
</evidence>
<evidence type="ECO:0000256" key="12">
    <source>
        <dbReference type="ARBA" id="ARBA00023288"/>
    </source>
</evidence>
<keyword evidence="7 15" id="KW-0812">Transmembrane</keyword>
<gene>
    <name evidence="18" type="ORF">CkaCkLH20_09221</name>
</gene>
<feature type="disulfide bond" evidence="14">
    <location>
        <begin position="38"/>
        <end position="78"/>
    </location>
</feature>
<keyword evidence="10 15" id="KW-0472">Membrane</keyword>
<dbReference type="SMART" id="SM00747">
    <property type="entry name" value="CFEM"/>
    <property type="match status" value="1"/>
</dbReference>
<dbReference type="OrthoDB" id="2496787at2759"/>
<dbReference type="InterPro" id="IPR008427">
    <property type="entry name" value="Extracellular_membr_CFEM_dom"/>
</dbReference>
<dbReference type="EMBL" id="JAATWM020000032">
    <property type="protein sequence ID" value="KAF9873408.1"/>
    <property type="molecule type" value="Genomic_DNA"/>
</dbReference>
<evidence type="ECO:0000256" key="9">
    <source>
        <dbReference type="ARBA" id="ARBA00022989"/>
    </source>
</evidence>
<evidence type="ECO:0000259" key="17">
    <source>
        <dbReference type="PROSITE" id="PS52012"/>
    </source>
</evidence>
<feature type="transmembrane region" description="Helical" evidence="15">
    <location>
        <begin position="300"/>
        <end position="321"/>
    </location>
</feature>
<comment type="similarity">
    <text evidence="4">Belongs to the RBT5 family.</text>
</comment>
<dbReference type="InterPro" id="IPR052337">
    <property type="entry name" value="SAT4-like"/>
</dbReference>
<evidence type="ECO:0000256" key="10">
    <source>
        <dbReference type="ARBA" id="ARBA00023136"/>
    </source>
</evidence>
<dbReference type="Pfam" id="PF20684">
    <property type="entry name" value="Fung_rhodopsin"/>
    <property type="match status" value="1"/>
</dbReference>
<keyword evidence="6" id="KW-0336">GPI-anchor</keyword>
<accession>A0A9P6HYW5</accession>
<comment type="caution">
    <text evidence="18">The sequence shown here is derived from an EMBL/GenBank/DDBJ whole genome shotgun (WGS) entry which is preliminary data.</text>
</comment>
<evidence type="ECO:0000256" key="5">
    <source>
        <dbReference type="ARBA" id="ARBA00022525"/>
    </source>
</evidence>
<evidence type="ECO:0000256" key="14">
    <source>
        <dbReference type="PROSITE-ProRule" id="PRU01356"/>
    </source>
</evidence>
<feature type="signal peptide" evidence="16">
    <location>
        <begin position="1"/>
        <end position="19"/>
    </location>
</feature>
<keyword evidence="9 15" id="KW-1133">Transmembrane helix</keyword>
<evidence type="ECO:0000256" key="1">
    <source>
        <dbReference type="ARBA" id="ARBA00004141"/>
    </source>
</evidence>
<evidence type="ECO:0000313" key="19">
    <source>
        <dbReference type="Proteomes" id="UP000781932"/>
    </source>
</evidence>
<sequence length="428" mass="48412">MRSMRLIPLLALFTTTILAQQPHLPDIPGISFDDNPPCAIPCILGGINQTRCSVNDQACLCRDEDYLKYVEGCSVLSCPLKYALQVQNITWTACDFPLSDEVAATKAVRIILFAVLPTLSIILRVISKLARLSPWGWDDYTIIVAYVILLGYVCLHMYLENNGAGKDLWTLSDQQITNFFKAFYALQTLYHSCIDLIKVSILFMYLRIFHLPGEKVRIVLWVTLVLNVCNGLCFIFIGLFQCKPVSLAWTFWTGEATGKCIEIVKLALAHVSINIFLDVWMIIIPATQVWSMNLALKKKLAIMFMFGLGLFLTVVSCYRITQILEFKKYPLNPTVAMMPSLIWSDIELYVGIFTACIPNLRQFFVRFILQKSEKKQRLSSAVSEARNSAFLSKGKRSQQLSEIDTICADESYNSSPRSRSSLPHLPQV</sequence>
<keyword evidence="5" id="KW-0964">Secreted</keyword>
<evidence type="ECO:0000313" key="18">
    <source>
        <dbReference type="EMBL" id="KAF9873408.1"/>
    </source>
</evidence>
<feature type="disulfide bond" evidence="14">
    <location>
        <begin position="52"/>
        <end position="59"/>
    </location>
</feature>
<feature type="transmembrane region" description="Helical" evidence="15">
    <location>
        <begin position="267"/>
        <end position="288"/>
    </location>
</feature>
<keyword evidence="6" id="KW-0325">Glycoprotein</keyword>
<dbReference type="PROSITE" id="PS52012">
    <property type="entry name" value="CFEM"/>
    <property type="match status" value="1"/>
</dbReference>
<evidence type="ECO:0000256" key="16">
    <source>
        <dbReference type="SAM" id="SignalP"/>
    </source>
</evidence>
<feature type="chain" id="PRO_5040122977" evidence="16">
    <location>
        <begin position="20"/>
        <end position="428"/>
    </location>
</feature>
<dbReference type="Proteomes" id="UP000781932">
    <property type="component" value="Unassembled WGS sequence"/>
</dbReference>
<name>A0A9P6HYW5_9PEZI</name>
<comment type="subcellular location">
    <subcellularLocation>
        <location evidence="2">Membrane</location>
        <topology evidence="2">Lipid-anchor</topology>
        <topology evidence="2">GPI-anchor</topology>
    </subcellularLocation>
    <subcellularLocation>
        <location evidence="1">Membrane</location>
        <topology evidence="1">Multi-pass membrane protein</topology>
    </subcellularLocation>
    <subcellularLocation>
        <location evidence="3">Secreted</location>
    </subcellularLocation>
</comment>
<evidence type="ECO:0000256" key="13">
    <source>
        <dbReference type="ARBA" id="ARBA00038359"/>
    </source>
</evidence>
<feature type="disulfide bond" evidence="14">
    <location>
        <begin position="42"/>
        <end position="73"/>
    </location>
</feature>
<keyword evidence="14" id="KW-0408">Iron</keyword>
<dbReference type="GO" id="GO:0098552">
    <property type="term" value="C:side of membrane"/>
    <property type="evidence" value="ECO:0007669"/>
    <property type="project" value="UniProtKB-KW"/>
</dbReference>
<dbReference type="PANTHER" id="PTHR33048">
    <property type="entry name" value="PTH11-LIKE INTEGRAL MEMBRANE PROTEIN (AFU_ORTHOLOGUE AFUA_5G11245)"/>
    <property type="match status" value="1"/>
</dbReference>
<keyword evidence="19" id="KW-1185">Reference proteome</keyword>
<proteinExistence type="inferred from homology"/>
<keyword evidence="8 16" id="KW-0732">Signal</keyword>
<evidence type="ECO:0000256" key="3">
    <source>
        <dbReference type="ARBA" id="ARBA00004613"/>
    </source>
</evidence>
<evidence type="ECO:0000256" key="11">
    <source>
        <dbReference type="ARBA" id="ARBA00023157"/>
    </source>
</evidence>
<dbReference type="InterPro" id="IPR049326">
    <property type="entry name" value="Rhodopsin_dom_fungi"/>
</dbReference>
<comment type="similarity">
    <text evidence="13">Belongs to the SAT4 family.</text>
</comment>